<keyword evidence="3" id="KW-1185">Reference proteome</keyword>
<evidence type="ECO:0000256" key="1">
    <source>
        <dbReference type="SAM" id="Phobius"/>
    </source>
</evidence>
<feature type="transmembrane region" description="Helical" evidence="1">
    <location>
        <begin position="6"/>
        <end position="28"/>
    </location>
</feature>
<gene>
    <name evidence="2" type="ORF">LMG7974_01572</name>
</gene>
<keyword evidence="1" id="KW-1133">Transmembrane helix</keyword>
<accession>A0ABN7KCD3</accession>
<name>A0ABN7KCD3_9BACT</name>
<comment type="caution">
    <text evidence="2">The sequence shown here is derived from an EMBL/GenBank/DDBJ whole genome shotgun (WGS) entry which is preliminary data.</text>
</comment>
<dbReference type="EMBL" id="CAJHOF010000017">
    <property type="protein sequence ID" value="CAD7289495.1"/>
    <property type="molecule type" value="Genomic_DNA"/>
</dbReference>
<keyword evidence="1" id="KW-0812">Transmembrane</keyword>
<sequence>MQYTYLLDIFTLILSVFAIVMVIYYLFFLKPKIKKKVKTEILPLYLNDKELKIYDNKEYKYFNMLNFRYSISDWQNNDEFKISLLEVVKEIKEYSTKLDKLKSYEKKL</sequence>
<proteinExistence type="predicted"/>
<organism evidence="2 3">
    <name type="scientific">Campylobacter majalis</name>
    <dbReference type="NCBI Taxonomy" id="2790656"/>
    <lineage>
        <taxon>Bacteria</taxon>
        <taxon>Pseudomonadati</taxon>
        <taxon>Campylobacterota</taxon>
        <taxon>Epsilonproteobacteria</taxon>
        <taxon>Campylobacterales</taxon>
        <taxon>Campylobacteraceae</taxon>
        <taxon>Campylobacter</taxon>
    </lineage>
</organism>
<evidence type="ECO:0000313" key="2">
    <source>
        <dbReference type="EMBL" id="CAD7289495.1"/>
    </source>
</evidence>
<reference evidence="2 3" key="1">
    <citation type="submission" date="2020-11" db="EMBL/GenBank/DDBJ databases">
        <authorList>
            <person name="Peeters C."/>
        </authorList>
    </citation>
    <scope>NUCLEOTIDE SEQUENCE [LARGE SCALE GENOMIC DNA]</scope>
    <source>
        <strain evidence="2 3">LMG 7974</strain>
    </source>
</reference>
<dbReference type="RefSeq" id="WP_229933352.1">
    <property type="nucleotide sequence ID" value="NZ_CAJHOF010000017.1"/>
</dbReference>
<evidence type="ECO:0000313" key="3">
    <source>
        <dbReference type="Proteomes" id="UP000789803"/>
    </source>
</evidence>
<protein>
    <submittedName>
        <fullName evidence="2">Uncharacterized protein</fullName>
    </submittedName>
</protein>
<dbReference type="Proteomes" id="UP000789803">
    <property type="component" value="Unassembled WGS sequence"/>
</dbReference>
<keyword evidence="1" id="KW-0472">Membrane</keyword>